<keyword evidence="1" id="KW-0472">Membrane</keyword>
<feature type="transmembrane region" description="Helical" evidence="1">
    <location>
        <begin position="100"/>
        <end position="125"/>
    </location>
</feature>
<name>A0A2P6FEI4_9MOLU</name>
<reference evidence="2 3" key="1">
    <citation type="journal article" date="2015" name="MBio">
        <title>Genome sequence of the Drosophila melanogaster male-killing Spiroplasma strain MSRO endosymbiont.</title>
        <authorList>
            <person name="Paredes J.C."/>
            <person name="Herren J.K."/>
            <person name="Schupfer F."/>
            <person name="Marin R."/>
            <person name="Claverol S."/>
            <person name="Kuo C.H."/>
            <person name="Lemaitre B."/>
            <person name="Beven L."/>
        </authorList>
    </citation>
    <scope>NUCLEOTIDE SEQUENCE [LARGE SCALE GENOMIC DNA]</scope>
    <source>
        <strain evidence="2 3">MSRO</strain>
    </source>
</reference>
<dbReference type="OrthoDB" id="390304at2"/>
<feature type="transmembrane region" description="Helical" evidence="1">
    <location>
        <begin position="27"/>
        <end position="46"/>
    </location>
</feature>
<evidence type="ECO:0008006" key="4">
    <source>
        <dbReference type="Google" id="ProtNLM"/>
    </source>
</evidence>
<gene>
    <name evidence="2" type="ORF">SMSRO_SF016270</name>
</gene>
<dbReference type="STRING" id="2138.SMSRO_v1c15530"/>
<organism evidence="2 3">
    <name type="scientific">Spiroplasma poulsonii</name>
    <dbReference type="NCBI Taxonomy" id="2138"/>
    <lineage>
        <taxon>Bacteria</taxon>
        <taxon>Bacillati</taxon>
        <taxon>Mycoplasmatota</taxon>
        <taxon>Mollicutes</taxon>
        <taxon>Entomoplasmatales</taxon>
        <taxon>Spiroplasmataceae</taxon>
        <taxon>Spiroplasma</taxon>
    </lineage>
</organism>
<feature type="transmembrane region" description="Helical" evidence="1">
    <location>
        <begin position="58"/>
        <end position="79"/>
    </location>
</feature>
<comment type="caution">
    <text evidence="2">The sequence shown here is derived from an EMBL/GenBank/DDBJ whole genome shotgun (WGS) entry which is preliminary data.</text>
</comment>
<feature type="transmembrane region" description="Helical" evidence="1">
    <location>
        <begin position="145"/>
        <end position="169"/>
    </location>
</feature>
<evidence type="ECO:0000313" key="3">
    <source>
        <dbReference type="Proteomes" id="UP000031565"/>
    </source>
</evidence>
<evidence type="ECO:0000256" key="1">
    <source>
        <dbReference type="SAM" id="Phobius"/>
    </source>
</evidence>
<dbReference type="EMBL" id="JTLV02000001">
    <property type="protein sequence ID" value="PQM31774.1"/>
    <property type="molecule type" value="Genomic_DNA"/>
</dbReference>
<protein>
    <recommendedName>
        <fullName evidence="4">ABC-2 family transporter protein</fullName>
    </recommendedName>
</protein>
<dbReference type="AlphaFoldDB" id="A0A2P6FEI4"/>
<dbReference type="RefSeq" id="WP_040093753.1">
    <property type="nucleotide sequence ID" value="NZ_CM020866.1"/>
</dbReference>
<accession>A0A2P6FEI4</accession>
<proteinExistence type="predicted"/>
<evidence type="ECO:0000313" key="2">
    <source>
        <dbReference type="EMBL" id="PQM31774.1"/>
    </source>
</evidence>
<feature type="transmembrane region" description="Helical" evidence="1">
    <location>
        <begin position="253"/>
        <end position="275"/>
    </location>
</feature>
<keyword evidence="1" id="KW-1133">Transmembrane helix</keyword>
<keyword evidence="3" id="KW-1185">Reference proteome</keyword>
<sequence>MKISQNYKMFNRCISYMFKTILKTSRTYIYMVVAPIILITFVYFFWYQQMLKTSRYIMISSFTLIPALFLLFLGSFIICEWRDSVFLKYLKNFGLNKLQFMAALLIVLFTITFAIIWLIVCYLFLIDLTHQEHIVQNWFNFITLFSQWFGWLFGIILNILIMFFLALLVAGSLKNIYIVQTINILIFIFSLLFGDFLIDLSYATTPAIIIGYFIPQKYITWIVYIFYTQSNYNSNGFFLIVPSVDRNLAFTSIYQPIFGTLIFISTISVGSYFAFVTRFKR</sequence>
<feature type="transmembrane region" description="Helical" evidence="1">
    <location>
        <begin position="176"/>
        <end position="198"/>
    </location>
</feature>
<keyword evidence="1" id="KW-0812">Transmembrane</keyword>
<dbReference type="Proteomes" id="UP000031565">
    <property type="component" value="Unassembled WGS sequence"/>
</dbReference>